<dbReference type="AlphaFoldDB" id="B9RX82"/>
<keyword evidence="2" id="KW-1185">Reference proteome</keyword>
<name>B9RX82_RICCO</name>
<evidence type="ECO:0000313" key="1">
    <source>
        <dbReference type="EMBL" id="EEF44111.1"/>
    </source>
</evidence>
<organism evidence="1 2">
    <name type="scientific">Ricinus communis</name>
    <name type="common">Castor bean</name>
    <dbReference type="NCBI Taxonomy" id="3988"/>
    <lineage>
        <taxon>Eukaryota</taxon>
        <taxon>Viridiplantae</taxon>
        <taxon>Streptophyta</taxon>
        <taxon>Embryophyta</taxon>
        <taxon>Tracheophyta</taxon>
        <taxon>Spermatophyta</taxon>
        <taxon>Magnoliopsida</taxon>
        <taxon>eudicotyledons</taxon>
        <taxon>Gunneridae</taxon>
        <taxon>Pentapetalae</taxon>
        <taxon>rosids</taxon>
        <taxon>fabids</taxon>
        <taxon>Malpighiales</taxon>
        <taxon>Euphorbiaceae</taxon>
        <taxon>Acalyphoideae</taxon>
        <taxon>Acalypheae</taxon>
        <taxon>Ricinus</taxon>
    </lineage>
</organism>
<dbReference type="Proteomes" id="UP000008311">
    <property type="component" value="Unassembled WGS sequence"/>
</dbReference>
<sequence length="112" mass="13373">MHVFLLNRHPTVNSGCFGYWRKKKKTAEDKVTGQHHSQKTNLRNLRIIHKKYGRELCVYQFMYEPEKGVTDEDMFAFQMEDRIGHARPNVDQVHWHGYLEVYLKGNLHHPLP</sequence>
<proteinExistence type="predicted"/>
<evidence type="ECO:0000313" key="2">
    <source>
        <dbReference type="Proteomes" id="UP000008311"/>
    </source>
</evidence>
<protein>
    <submittedName>
        <fullName evidence="1">Uncharacterized protein</fullName>
    </submittedName>
</protein>
<dbReference type="EMBL" id="EQ973826">
    <property type="protein sequence ID" value="EEF44111.1"/>
    <property type="molecule type" value="Genomic_DNA"/>
</dbReference>
<dbReference type="InParanoid" id="B9RX82"/>
<accession>B9RX82</accession>
<reference evidence="2" key="1">
    <citation type="journal article" date="2010" name="Nat. Biotechnol.">
        <title>Draft genome sequence of the oilseed species Ricinus communis.</title>
        <authorList>
            <person name="Chan A.P."/>
            <person name="Crabtree J."/>
            <person name="Zhao Q."/>
            <person name="Lorenzi H."/>
            <person name="Orvis J."/>
            <person name="Puiu D."/>
            <person name="Melake-Berhan A."/>
            <person name="Jones K.M."/>
            <person name="Redman J."/>
            <person name="Chen G."/>
            <person name="Cahoon E.B."/>
            <person name="Gedil M."/>
            <person name="Stanke M."/>
            <person name="Haas B.J."/>
            <person name="Wortman J.R."/>
            <person name="Fraser-Liggett C.M."/>
            <person name="Ravel J."/>
            <person name="Rabinowicz P.D."/>
        </authorList>
    </citation>
    <scope>NUCLEOTIDE SEQUENCE [LARGE SCALE GENOMIC DNA]</scope>
    <source>
        <strain evidence="2">cv. Hale</strain>
    </source>
</reference>
<gene>
    <name evidence="1" type="ORF">RCOM_0819030</name>
</gene>